<dbReference type="EC" id="3.4.24.-" evidence="15"/>
<dbReference type="Gene3D" id="3.30.720.210">
    <property type="match status" value="1"/>
</dbReference>
<feature type="binding site" evidence="15">
    <location>
        <position position="518"/>
    </location>
    <ligand>
        <name>Zn(2+)</name>
        <dbReference type="ChEBI" id="CHEBI:29105"/>
        <note>catalytic</note>
    </ligand>
</feature>
<dbReference type="GO" id="GO:0005886">
    <property type="term" value="C:plasma membrane"/>
    <property type="evidence" value="ECO:0007669"/>
    <property type="project" value="UniProtKB-SubCell"/>
</dbReference>
<comment type="subunit">
    <text evidence="15">Homohexamer.</text>
</comment>
<evidence type="ECO:0000256" key="15">
    <source>
        <dbReference type="HAMAP-Rule" id="MF_01458"/>
    </source>
</evidence>
<reference evidence="19 20" key="1">
    <citation type="submission" date="2016-11" db="EMBL/GenBank/DDBJ databases">
        <authorList>
            <person name="Jaros S."/>
            <person name="Januszkiewicz K."/>
            <person name="Wedrychowicz H."/>
        </authorList>
    </citation>
    <scope>NUCLEOTIDE SEQUENCE [LARGE SCALE GENOMIC DNA]</scope>
    <source>
        <strain evidence="19 20">DSM 9705</strain>
    </source>
</reference>
<evidence type="ECO:0000256" key="4">
    <source>
        <dbReference type="ARBA" id="ARBA00022670"/>
    </source>
</evidence>
<dbReference type="Proteomes" id="UP000184139">
    <property type="component" value="Unassembled WGS sequence"/>
</dbReference>
<dbReference type="GO" id="GO:0051301">
    <property type="term" value="P:cell division"/>
    <property type="evidence" value="ECO:0007669"/>
    <property type="project" value="UniProtKB-KW"/>
</dbReference>
<keyword evidence="13 15" id="KW-0472">Membrane</keyword>
<dbReference type="FunFam" id="3.40.50.300:FF:000001">
    <property type="entry name" value="ATP-dependent zinc metalloprotease FtsH"/>
    <property type="match status" value="1"/>
</dbReference>
<dbReference type="GO" id="GO:0008270">
    <property type="term" value="F:zinc ion binding"/>
    <property type="evidence" value="ECO:0007669"/>
    <property type="project" value="UniProtKB-UniRule"/>
</dbReference>
<comment type="similarity">
    <text evidence="2 15">In the C-terminal section; belongs to the peptidase M41 family.</text>
</comment>
<dbReference type="Gene3D" id="3.40.50.300">
    <property type="entry name" value="P-loop containing nucleotide triphosphate hydrolases"/>
    <property type="match status" value="1"/>
</dbReference>
<feature type="binding site" evidence="15">
    <location>
        <position position="446"/>
    </location>
    <ligand>
        <name>Zn(2+)</name>
        <dbReference type="ChEBI" id="CHEBI:29105"/>
        <note>catalytic</note>
    </ligand>
</feature>
<keyword evidence="19" id="KW-0131">Cell cycle</keyword>
<dbReference type="InterPro" id="IPR003593">
    <property type="entry name" value="AAA+_ATPase"/>
</dbReference>
<evidence type="ECO:0000256" key="17">
    <source>
        <dbReference type="SAM" id="Coils"/>
    </source>
</evidence>
<gene>
    <name evidence="15" type="primary">ftsH</name>
    <name evidence="19" type="ORF">SAMN02745124_03844</name>
</gene>
<feature type="transmembrane region" description="Helical" evidence="15">
    <location>
        <begin position="125"/>
        <end position="146"/>
    </location>
</feature>
<keyword evidence="4 15" id="KW-0645">Protease</keyword>
<keyword evidence="11 15" id="KW-1133">Transmembrane helix</keyword>
<feature type="binding site" evidence="15">
    <location>
        <position position="442"/>
    </location>
    <ligand>
        <name>Zn(2+)</name>
        <dbReference type="ChEBI" id="CHEBI:29105"/>
        <note>catalytic</note>
    </ligand>
</feature>
<keyword evidence="7 15" id="KW-0547">Nucleotide-binding</keyword>
<keyword evidence="5 15" id="KW-0812">Transmembrane</keyword>
<dbReference type="NCBIfam" id="TIGR01241">
    <property type="entry name" value="FtsH_fam"/>
    <property type="match status" value="1"/>
</dbReference>
<dbReference type="AlphaFoldDB" id="A0A1M5YBU8"/>
<dbReference type="InterPro" id="IPR041569">
    <property type="entry name" value="AAA_lid_3"/>
</dbReference>
<dbReference type="PANTHER" id="PTHR23076:SF97">
    <property type="entry name" value="ATP-DEPENDENT ZINC METALLOPROTEASE YME1L1"/>
    <property type="match status" value="1"/>
</dbReference>
<feature type="domain" description="AAA+ ATPase" evidence="18">
    <location>
        <begin position="213"/>
        <end position="352"/>
    </location>
</feature>
<dbReference type="GO" id="GO:0006508">
    <property type="term" value="P:proteolysis"/>
    <property type="evidence" value="ECO:0007669"/>
    <property type="project" value="UniProtKB-KW"/>
</dbReference>
<dbReference type="InterPro" id="IPR003959">
    <property type="entry name" value="ATPase_AAA_core"/>
</dbReference>
<keyword evidence="8 15" id="KW-0378">Hydrolase</keyword>
<dbReference type="SUPFAM" id="SSF52540">
    <property type="entry name" value="P-loop containing nucleoside triphosphate hydrolases"/>
    <property type="match status" value="1"/>
</dbReference>
<dbReference type="GO" id="GO:0005524">
    <property type="term" value="F:ATP binding"/>
    <property type="evidence" value="ECO:0007669"/>
    <property type="project" value="UniProtKB-UniRule"/>
</dbReference>
<dbReference type="InterPro" id="IPR000642">
    <property type="entry name" value="Peptidase_M41"/>
</dbReference>
<dbReference type="HAMAP" id="MF_01458">
    <property type="entry name" value="FtsH"/>
    <property type="match status" value="1"/>
</dbReference>
<dbReference type="GO" id="GO:0004176">
    <property type="term" value="F:ATP-dependent peptidase activity"/>
    <property type="evidence" value="ECO:0007669"/>
    <property type="project" value="InterPro"/>
</dbReference>
<feature type="transmembrane region" description="Helical" evidence="15">
    <location>
        <begin position="21"/>
        <end position="39"/>
    </location>
</feature>
<evidence type="ECO:0000256" key="8">
    <source>
        <dbReference type="ARBA" id="ARBA00022801"/>
    </source>
</evidence>
<dbReference type="CDD" id="cd19501">
    <property type="entry name" value="RecA-like_FtsH"/>
    <property type="match status" value="1"/>
</dbReference>
<dbReference type="PANTHER" id="PTHR23076">
    <property type="entry name" value="METALLOPROTEASE M41 FTSH"/>
    <property type="match status" value="1"/>
</dbReference>
<sequence length="642" mass="71259">MKDEQTPKHNQLEQYPLWVRMLLFFLLWLIISYGYMAFWQDRQIEEISYSHFKTDIKEDRVASIEMTGSKVVGSYLNEGEDTGEATGEPPQRFRTVVPDIDDSGLMALLEEHGVEVTARPDEQSWLRALVITLLPWILIIGLFVYLNRRMRAQFSGSGGPFSYGKSKAKEIRSEEVDIAFADVAGLENAKNELRQMVDYLKDPQQFQEIGAELPKGVLLAGPPGTGKTLMARAVAGEAGVPFFSISGSEFVEMFVGVGASRVRDMFGKAKKNAPSLIFIDELDSIGRARGTGIGGGHDEREQTLNQILSEIDGFSPQESVIVLAATNRPDVLDPALIRPGRFDRQIHLDLPRKEARKKIIELHAGKVLLAEGVDFDLLASATVGFSGADLKNLVNEAALLAARKGKKRVDEEDFNESRDKIIMGIKREDRLSEQEREIVAYHEAGHALTALLLPKADPLAKVSIIPRGRALGATEQIPEEERHNLSRTYLLDRLTVLIGGRAAEELVFGDISSGAGDDLKNATHLARRMVCQWGMSETIGLMVFKKGEPHPFLGRELTEEKDYSEATAEKIDAEIRRLLEEAGKQAQELLEHHREQLDLLAETLISEETLSAGEVERLLDLDGLGDHFRTDAGNSEKTTHAG</sequence>
<evidence type="ECO:0000259" key="18">
    <source>
        <dbReference type="SMART" id="SM00382"/>
    </source>
</evidence>
<evidence type="ECO:0000256" key="16">
    <source>
        <dbReference type="RuleBase" id="RU003651"/>
    </source>
</evidence>
<comment type="similarity">
    <text evidence="16">Belongs to the AAA ATPase family.</text>
</comment>
<evidence type="ECO:0000313" key="19">
    <source>
        <dbReference type="EMBL" id="SHI09497.1"/>
    </source>
</evidence>
<evidence type="ECO:0000256" key="2">
    <source>
        <dbReference type="ARBA" id="ARBA00010044"/>
    </source>
</evidence>
<dbReference type="Pfam" id="PF06480">
    <property type="entry name" value="FtsH_ext"/>
    <property type="match status" value="1"/>
</dbReference>
<name>A0A1M5YBU8_9BACT</name>
<accession>A0A1M5YBU8</accession>
<protein>
    <recommendedName>
        <fullName evidence="15">ATP-dependent zinc metalloprotease FtsH</fullName>
        <ecNumber evidence="15">3.4.24.-</ecNumber>
    </recommendedName>
</protein>
<proteinExistence type="inferred from homology"/>
<evidence type="ECO:0000256" key="5">
    <source>
        <dbReference type="ARBA" id="ARBA00022692"/>
    </source>
</evidence>
<dbReference type="InterPro" id="IPR037219">
    <property type="entry name" value="Peptidase_M41-like"/>
</dbReference>
<keyword evidence="19" id="KW-0132">Cell division</keyword>
<keyword evidence="20" id="KW-1185">Reference proteome</keyword>
<feature type="active site" evidence="15">
    <location>
        <position position="443"/>
    </location>
</feature>
<dbReference type="InterPro" id="IPR003960">
    <property type="entry name" value="ATPase_AAA_CS"/>
</dbReference>
<keyword evidence="9 15" id="KW-0862">Zinc</keyword>
<evidence type="ECO:0000256" key="1">
    <source>
        <dbReference type="ARBA" id="ARBA00004370"/>
    </source>
</evidence>
<comment type="cofactor">
    <cofactor evidence="15">
        <name>Zn(2+)</name>
        <dbReference type="ChEBI" id="CHEBI:29105"/>
    </cofactor>
    <text evidence="15">Binds 1 zinc ion per subunit.</text>
</comment>
<evidence type="ECO:0000256" key="11">
    <source>
        <dbReference type="ARBA" id="ARBA00022989"/>
    </source>
</evidence>
<evidence type="ECO:0000256" key="14">
    <source>
        <dbReference type="ARBA" id="ARBA00061570"/>
    </source>
</evidence>
<dbReference type="EMBL" id="FQXS01000032">
    <property type="protein sequence ID" value="SHI09497.1"/>
    <property type="molecule type" value="Genomic_DNA"/>
</dbReference>
<dbReference type="FunFam" id="1.20.58.760:FF:000001">
    <property type="entry name" value="ATP-dependent zinc metalloprotease FtsH"/>
    <property type="match status" value="1"/>
</dbReference>
<dbReference type="InterPro" id="IPR027417">
    <property type="entry name" value="P-loop_NTPase"/>
</dbReference>
<dbReference type="Pfam" id="PF17862">
    <property type="entry name" value="AAA_lid_3"/>
    <property type="match status" value="1"/>
</dbReference>
<comment type="function">
    <text evidence="15">Acts as a processive, ATP-dependent zinc metallopeptidase for both cytoplasmic and membrane proteins. Plays a role in the quality control of integral membrane proteins.</text>
</comment>
<dbReference type="PROSITE" id="PS00674">
    <property type="entry name" value="AAA"/>
    <property type="match status" value="1"/>
</dbReference>
<evidence type="ECO:0000256" key="3">
    <source>
        <dbReference type="ARBA" id="ARBA00022475"/>
    </source>
</evidence>
<keyword evidence="17" id="KW-0175">Coiled coil</keyword>
<dbReference type="STRING" id="1121409.SAMN02745124_03844"/>
<keyword evidence="3 15" id="KW-1003">Cell membrane</keyword>
<dbReference type="Pfam" id="PF00004">
    <property type="entry name" value="AAA"/>
    <property type="match status" value="1"/>
</dbReference>
<evidence type="ECO:0000256" key="9">
    <source>
        <dbReference type="ARBA" id="ARBA00022833"/>
    </source>
</evidence>
<evidence type="ECO:0000256" key="7">
    <source>
        <dbReference type="ARBA" id="ARBA00022741"/>
    </source>
</evidence>
<comment type="similarity">
    <text evidence="14 15">In the central section; belongs to the AAA ATPase family.</text>
</comment>
<comment type="subcellular location">
    <subcellularLocation>
        <location evidence="15">Cell membrane</location>
        <topology evidence="15">Multi-pass membrane protein</topology>
        <orientation evidence="15">Cytoplasmic side</orientation>
    </subcellularLocation>
    <subcellularLocation>
        <location evidence="1">Membrane</location>
    </subcellularLocation>
</comment>
<keyword evidence="6 15" id="KW-0479">Metal-binding</keyword>
<dbReference type="GO" id="GO:0016887">
    <property type="term" value="F:ATP hydrolysis activity"/>
    <property type="evidence" value="ECO:0007669"/>
    <property type="project" value="UniProtKB-UniRule"/>
</dbReference>
<dbReference type="Gene3D" id="1.20.58.760">
    <property type="entry name" value="Peptidase M41"/>
    <property type="match status" value="1"/>
</dbReference>
<dbReference type="InterPro" id="IPR005936">
    <property type="entry name" value="FtsH"/>
</dbReference>
<dbReference type="SUPFAM" id="SSF140990">
    <property type="entry name" value="FtsH protease domain-like"/>
    <property type="match status" value="1"/>
</dbReference>
<organism evidence="19 20">
    <name type="scientific">Desulfofustis glycolicus DSM 9705</name>
    <dbReference type="NCBI Taxonomy" id="1121409"/>
    <lineage>
        <taxon>Bacteria</taxon>
        <taxon>Pseudomonadati</taxon>
        <taxon>Thermodesulfobacteriota</taxon>
        <taxon>Desulfobulbia</taxon>
        <taxon>Desulfobulbales</taxon>
        <taxon>Desulfocapsaceae</taxon>
        <taxon>Desulfofustis</taxon>
    </lineage>
</organism>
<dbReference type="OrthoDB" id="9809379at2"/>
<evidence type="ECO:0000256" key="6">
    <source>
        <dbReference type="ARBA" id="ARBA00022723"/>
    </source>
</evidence>
<keyword evidence="12 15" id="KW-0482">Metalloprotease</keyword>
<dbReference type="InterPro" id="IPR011546">
    <property type="entry name" value="Pept_M41_FtsH_extracell"/>
</dbReference>
<dbReference type="SMART" id="SM00382">
    <property type="entry name" value="AAA"/>
    <property type="match status" value="1"/>
</dbReference>
<dbReference type="GO" id="GO:0030163">
    <property type="term" value="P:protein catabolic process"/>
    <property type="evidence" value="ECO:0007669"/>
    <property type="project" value="UniProtKB-UniRule"/>
</dbReference>
<dbReference type="FunFam" id="1.10.8.60:FF:000001">
    <property type="entry name" value="ATP-dependent zinc metalloprotease FtsH"/>
    <property type="match status" value="1"/>
</dbReference>
<evidence type="ECO:0000256" key="13">
    <source>
        <dbReference type="ARBA" id="ARBA00023136"/>
    </source>
</evidence>
<feature type="coiled-coil region" evidence="17">
    <location>
        <begin position="568"/>
        <end position="596"/>
    </location>
</feature>
<dbReference type="GO" id="GO:0004222">
    <property type="term" value="F:metalloendopeptidase activity"/>
    <property type="evidence" value="ECO:0007669"/>
    <property type="project" value="InterPro"/>
</dbReference>
<keyword evidence="10 15" id="KW-0067">ATP-binding</keyword>
<evidence type="ECO:0000313" key="20">
    <source>
        <dbReference type="Proteomes" id="UP000184139"/>
    </source>
</evidence>
<dbReference type="Pfam" id="PF01434">
    <property type="entry name" value="Peptidase_M41"/>
    <property type="match status" value="1"/>
</dbReference>
<evidence type="ECO:0000256" key="10">
    <source>
        <dbReference type="ARBA" id="ARBA00022840"/>
    </source>
</evidence>
<dbReference type="Gene3D" id="1.10.8.60">
    <property type="match status" value="1"/>
</dbReference>
<evidence type="ECO:0000256" key="12">
    <source>
        <dbReference type="ARBA" id="ARBA00023049"/>
    </source>
</evidence>
<feature type="binding site" evidence="15">
    <location>
        <begin position="221"/>
        <end position="228"/>
    </location>
    <ligand>
        <name>ATP</name>
        <dbReference type="ChEBI" id="CHEBI:30616"/>
    </ligand>
</feature>